<evidence type="ECO:0000313" key="5">
    <source>
        <dbReference type="Proteomes" id="UP000093501"/>
    </source>
</evidence>
<evidence type="ECO:0000256" key="3">
    <source>
        <dbReference type="PIRSR" id="PIRSR605502-1"/>
    </source>
</evidence>
<feature type="binding site" evidence="3">
    <location>
        <position position="415"/>
    </location>
    <ligand>
        <name>Mg(2+)</name>
        <dbReference type="ChEBI" id="CHEBI:18420"/>
        <label>1</label>
    </ligand>
</feature>
<feature type="binding site" evidence="3">
    <location>
        <position position="412"/>
    </location>
    <ligand>
        <name>Mg(2+)</name>
        <dbReference type="ChEBI" id="CHEBI:18420"/>
        <label>1</label>
    </ligand>
</feature>
<keyword evidence="3" id="KW-0460">Magnesium</keyword>
<keyword evidence="3" id="KW-0479">Metal-binding</keyword>
<keyword evidence="5" id="KW-1185">Reference proteome</keyword>
<feature type="binding site" evidence="3">
    <location>
        <position position="200"/>
    </location>
    <ligand>
        <name>Mg(2+)</name>
        <dbReference type="ChEBI" id="CHEBI:18420"/>
        <label>1</label>
    </ligand>
</feature>
<dbReference type="PANTHER" id="PTHR16222">
    <property type="entry name" value="ADP-RIBOSYLGLYCOHYDROLASE"/>
    <property type="match status" value="1"/>
</dbReference>
<organism evidence="4 5">
    <name type="scientific">Tessaracoccus lapidicaptus</name>
    <dbReference type="NCBI Taxonomy" id="1427523"/>
    <lineage>
        <taxon>Bacteria</taxon>
        <taxon>Bacillati</taxon>
        <taxon>Actinomycetota</taxon>
        <taxon>Actinomycetes</taxon>
        <taxon>Propionibacteriales</taxon>
        <taxon>Propionibacteriaceae</taxon>
        <taxon>Tessaracoccus</taxon>
    </lineage>
</organism>
<dbReference type="RefSeq" id="WP_068749590.1">
    <property type="nucleotide sequence ID" value="NZ_LR214441.1"/>
</dbReference>
<protein>
    <submittedName>
        <fullName evidence="4">Uncharacterized protein</fullName>
    </submittedName>
</protein>
<dbReference type="AlphaFoldDB" id="A0A1C0ARV5"/>
<dbReference type="InterPro" id="IPR005502">
    <property type="entry name" value="Ribosyl_crysJ1"/>
</dbReference>
<dbReference type="GO" id="GO:0046872">
    <property type="term" value="F:metal ion binding"/>
    <property type="evidence" value="ECO:0007669"/>
    <property type="project" value="UniProtKB-KW"/>
</dbReference>
<evidence type="ECO:0000256" key="1">
    <source>
        <dbReference type="ARBA" id="ARBA00010702"/>
    </source>
</evidence>
<dbReference type="Proteomes" id="UP000093501">
    <property type="component" value="Unassembled WGS sequence"/>
</dbReference>
<feature type="binding site" evidence="3">
    <location>
        <position position="414"/>
    </location>
    <ligand>
        <name>Mg(2+)</name>
        <dbReference type="ChEBI" id="CHEBI:18420"/>
        <label>1</label>
    </ligand>
</feature>
<sequence>MTPNTFPDDAGRLVASARISSLAPDEVFVFGSNAAGAHGGGAARFAMDRFGAVWGQGHGPQGRSYAVDSMSGLDVLAREVADFLAYAAAHRNEVFLVTEIGCGIAGYTPDDVAPLFAGAPGNVALPASFLERLPASDATPGSVPLGADGRVADRAAGVVVASAAGDALGAPYEFGPPLSDEVTPAFGVGTFGHAPGEWTDDTSMAMPILEAIARGDSLRDPEVLAHIVRRWWEWSRDARDVGAQTRAVLAGIEATGPAAVTEDFMRGRARAVHDAAGRSGGNGSLMRTGPVALAYLAQGAERDLVDAAARIAQLTHWEDDNVDAVVLWSLAIRHAVLTGELDPRVGLPFVPEQRRRRWAPLIDDATAPGAHPRDFHAQNGWVVRAFQAALAAVTGAADLRDALERAVRGGADTDTVAAIAGSLAGAVWGASHVPAEWRASLHGWPGYTVDDLSRLTLEALGQGPAA</sequence>
<evidence type="ECO:0000313" key="4">
    <source>
        <dbReference type="EMBL" id="OCL37148.1"/>
    </source>
</evidence>
<dbReference type="GO" id="GO:0016787">
    <property type="term" value="F:hydrolase activity"/>
    <property type="evidence" value="ECO:0007669"/>
    <property type="project" value="UniProtKB-KW"/>
</dbReference>
<gene>
    <name evidence="4" type="ORF">BCR15_11855</name>
</gene>
<dbReference type="InterPro" id="IPR050792">
    <property type="entry name" value="ADP-ribosylglycohydrolase"/>
</dbReference>
<dbReference type="PANTHER" id="PTHR16222:SF24">
    <property type="entry name" value="ADP-RIBOSYLHYDROLASE ARH3"/>
    <property type="match status" value="1"/>
</dbReference>
<feature type="binding site" evidence="3">
    <location>
        <position position="201"/>
    </location>
    <ligand>
        <name>Mg(2+)</name>
        <dbReference type="ChEBI" id="CHEBI:18420"/>
        <label>1</label>
    </ligand>
</feature>
<accession>A0A1C0ARV5</accession>
<dbReference type="InterPro" id="IPR036705">
    <property type="entry name" value="Ribosyl_crysJ1_sf"/>
</dbReference>
<evidence type="ECO:0000256" key="2">
    <source>
        <dbReference type="ARBA" id="ARBA00022801"/>
    </source>
</evidence>
<reference evidence="5" key="1">
    <citation type="submission" date="2016-07" db="EMBL/GenBank/DDBJ databases">
        <authorList>
            <person name="Florea S."/>
            <person name="Webb J.S."/>
            <person name="Jaromczyk J."/>
            <person name="Schardl C.L."/>
        </authorList>
    </citation>
    <scope>NUCLEOTIDE SEQUENCE [LARGE SCALE GENOMIC DNA]</scope>
    <source>
        <strain evidence="5">IPBSL-7</strain>
    </source>
</reference>
<comment type="cofactor">
    <cofactor evidence="3">
        <name>Mg(2+)</name>
        <dbReference type="ChEBI" id="CHEBI:18420"/>
    </cofactor>
    <text evidence="3">Binds 2 magnesium ions per subunit.</text>
</comment>
<name>A0A1C0ARV5_9ACTN</name>
<comment type="caution">
    <text evidence="4">The sequence shown here is derived from an EMBL/GenBank/DDBJ whole genome shotgun (WGS) entry which is preliminary data.</text>
</comment>
<dbReference type="SUPFAM" id="SSF101478">
    <property type="entry name" value="ADP-ribosylglycohydrolase"/>
    <property type="match status" value="1"/>
</dbReference>
<dbReference type="Pfam" id="PF03747">
    <property type="entry name" value="ADP_ribosyl_GH"/>
    <property type="match status" value="1"/>
</dbReference>
<dbReference type="EMBL" id="MBQD01000002">
    <property type="protein sequence ID" value="OCL37148.1"/>
    <property type="molecule type" value="Genomic_DNA"/>
</dbReference>
<keyword evidence="2" id="KW-0378">Hydrolase</keyword>
<feature type="binding site" evidence="3">
    <location>
        <position position="199"/>
    </location>
    <ligand>
        <name>Mg(2+)</name>
        <dbReference type="ChEBI" id="CHEBI:18420"/>
        <label>1</label>
    </ligand>
</feature>
<proteinExistence type="inferred from homology"/>
<comment type="similarity">
    <text evidence="1">Belongs to the ADP-ribosylglycohydrolase family.</text>
</comment>
<dbReference type="Gene3D" id="1.10.4080.10">
    <property type="entry name" value="ADP-ribosylation/Crystallin J1"/>
    <property type="match status" value="1"/>
</dbReference>